<evidence type="ECO:0000256" key="1">
    <source>
        <dbReference type="ARBA" id="ARBA00001947"/>
    </source>
</evidence>
<dbReference type="AlphaFoldDB" id="A0A3M9XBZ4"/>
<dbReference type="GO" id="GO:0046872">
    <property type="term" value="F:metal ion binding"/>
    <property type="evidence" value="ECO:0007669"/>
    <property type="project" value="UniProtKB-KW"/>
</dbReference>
<dbReference type="CDD" id="cd10001">
    <property type="entry name" value="HDAC_classII_APAH"/>
    <property type="match status" value="1"/>
</dbReference>
<reference evidence="7 8" key="1">
    <citation type="journal article" date="2018" name="Mol. Plant Microbe Interact.">
        <title>Taxonomically Different Co-Microsymbionts of a Relict Legume, Oxytropis popoviana, Have Complementary Sets of Symbiotic Genes and Together Increase the Efficiency of Plant Nodulation.</title>
        <authorList>
            <person name="Safronova V."/>
            <person name="Belimov A."/>
            <person name="Sazanova A."/>
            <person name="Chirak E."/>
            <person name="Verkhozina A."/>
            <person name="Kuznetsova I."/>
            <person name="Andronov E."/>
            <person name="Puhalsky J."/>
            <person name="Tikhonovich I."/>
        </authorList>
    </citation>
    <scope>NUCLEOTIDE SEQUENCE [LARGE SCALE GENOMIC DNA]</scope>
    <source>
        <strain evidence="7 8">Opo-235</strain>
    </source>
</reference>
<dbReference type="InterPro" id="IPR023696">
    <property type="entry name" value="Ureohydrolase_dom_sf"/>
</dbReference>
<dbReference type="GO" id="GO:0016787">
    <property type="term" value="F:hydrolase activity"/>
    <property type="evidence" value="ECO:0007669"/>
    <property type="project" value="UniProtKB-KW"/>
</dbReference>
<evidence type="ECO:0000256" key="2">
    <source>
        <dbReference type="ARBA" id="ARBA00005947"/>
    </source>
</evidence>
<dbReference type="PANTHER" id="PTHR10625:SF17">
    <property type="entry name" value="HISTONE DEACETYLASE 8"/>
    <property type="match status" value="1"/>
</dbReference>
<dbReference type="InterPro" id="IPR023801">
    <property type="entry name" value="His_deacetylse_dom"/>
</dbReference>
<dbReference type="PRINTS" id="PR01270">
    <property type="entry name" value="HDASUPER"/>
</dbReference>
<comment type="similarity">
    <text evidence="2">Belongs to the histone deacetylase family.</text>
</comment>
<dbReference type="InterPro" id="IPR000286">
    <property type="entry name" value="HDACs"/>
</dbReference>
<dbReference type="EMBL" id="QKOD01000003">
    <property type="protein sequence ID" value="RNJ44900.1"/>
    <property type="molecule type" value="Genomic_DNA"/>
</dbReference>
<accession>A0A3M9XBZ4</accession>
<keyword evidence="5" id="KW-0862">Zinc</keyword>
<dbReference type="Proteomes" id="UP000275436">
    <property type="component" value="Unassembled WGS sequence"/>
</dbReference>
<keyword evidence="3" id="KW-0479">Metal-binding</keyword>
<dbReference type="Gene3D" id="3.40.800.20">
    <property type="entry name" value="Histone deacetylase domain"/>
    <property type="match status" value="1"/>
</dbReference>
<dbReference type="PANTHER" id="PTHR10625">
    <property type="entry name" value="HISTONE DEACETYLASE HDAC1-RELATED"/>
    <property type="match status" value="1"/>
</dbReference>
<dbReference type="Pfam" id="PF00850">
    <property type="entry name" value="Hist_deacetyl"/>
    <property type="match status" value="1"/>
</dbReference>
<evidence type="ECO:0000256" key="4">
    <source>
        <dbReference type="ARBA" id="ARBA00022801"/>
    </source>
</evidence>
<keyword evidence="4" id="KW-0378">Hydrolase</keyword>
<evidence type="ECO:0000259" key="6">
    <source>
        <dbReference type="Pfam" id="PF00850"/>
    </source>
</evidence>
<dbReference type="GO" id="GO:0040029">
    <property type="term" value="P:epigenetic regulation of gene expression"/>
    <property type="evidence" value="ECO:0007669"/>
    <property type="project" value="TreeGrafter"/>
</dbReference>
<dbReference type="RefSeq" id="WP_123168075.1">
    <property type="nucleotide sequence ID" value="NZ_QKOD01000003.1"/>
</dbReference>
<dbReference type="SUPFAM" id="SSF52768">
    <property type="entry name" value="Arginase/deacetylase"/>
    <property type="match status" value="1"/>
</dbReference>
<name>A0A3M9XBZ4_9HYPH</name>
<comment type="cofactor">
    <cofactor evidence="1">
        <name>Zn(2+)</name>
        <dbReference type="ChEBI" id="CHEBI:29105"/>
    </cofactor>
</comment>
<gene>
    <name evidence="7" type="ORF">DNR46_13370</name>
</gene>
<dbReference type="InterPro" id="IPR037138">
    <property type="entry name" value="His_deacetylse_dom_sf"/>
</dbReference>
<dbReference type="GO" id="GO:0004407">
    <property type="term" value="F:histone deacetylase activity"/>
    <property type="evidence" value="ECO:0007669"/>
    <property type="project" value="TreeGrafter"/>
</dbReference>
<evidence type="ECO:0000313" key="7">
    <source>
        <dbReference type="EMBL" id="RNJ44900.1"/>
    </source>
</evidence>
<organism evidence="7 8">
    <name type="scientific">Mesorhizobium japonicum</name>
    <dbReference type="NCBI Taxonomy" id="2066070"/>
    <lineage>
        <taxon>Bacteria</taxon>
        <taxon>Pseudomonadati</taxon>
        <taxon>Pseudomonadota</taxon>
        <taxon>Alphaproteobacteria</taxon>
        <taxon>Hyphomicrobiales</taxon>
        <taxon>Phyllobacteriaceae</taxon>
        <taxon>Mesorhizobium</taxon>
    </lineage>
</organism>
<feature type="domain" description="Histone deacetylase" evidence="6">
    <location>
        <begin position="28"/>
        <end position="330"/>
    </location>
</feature>
<evidence type="ECO:0000256" key="5">
    <source>
        <dbReference type="ARBA" id="ARBA00022833"/>
    </source>
</evidence>
<protein>
    <submittedName>
        <fullName evidence="7">Histone deacetylase family protein</fullName>
    </submittedName>
</protein>
<evidence type="ECO:0000313" key="8">
    <source>
        <dbReference type="Proteomes" id="UP000275436"/>
    </source>
</evidence>
<sequence length="346" mass="37743">MKTIFSPIQLKHQGQFEFYNGAVVDGYENTSRATFITRRIEEVRLGPVLDPRPQSLDTAKRIHSPTYLDFIASAWRLWRDAGRTGTALPYAWPARGRYKDVTPDSIDAQLGQYSIDASTGFVEGTWEAVKASHDSALTAADLIIEGEQACFALCRPPGHHAGTDFNGGYCFVNNAAVAAQRLLNGGASRVTILDIDYHHGNGTQEIFYARGDVQVVSLHADPRNDYPFFAGYADERGSGSGEGFNINIPLPHGTDWAQWEGALDFALGSVRQFGPDVVVISHGVDTFEGDPISRFRLSHDHFPLIGAHLAGLGTKTLFVLEGGYAVEDVGINVVGVLSGYEDAIRR</sequence>
<comment type="caution">
    <text evidence="7">The sequence shown here is derived from an EMBL/GenBank/DDBJ whole genome shotgun (WGS) entry which is preliminary data.</text>
</comment>
<proteinExistence type="inferred from homology"/>
<evidence type="ECO:0000256" key="3">
    <source>
        <dbReference type="ARBA" id="ARBA00022723"/>
    </source>
</evidence>